<dbReference type="EMBL" id="BDIP01001255">
    <property type="protein sequence ID" value="GIQ83977.1"/>
    <property type="molecule type" value="Genomic_DNA"/>
</dbReference>
<comment type="caution">
    <text evidence="1">The sequence shown here is derived from an EMBL/GenBank/DDBJ whole genome shotgun (WGS) entry which is preliminary data.</text>
</comment>
<dbReference type="Proteomes" id="UP000265618">
    <property type="component" value="Unassembled WGS sequence"/>
</dbReference>
<dbReference type="AlphaFoldDB" id="A0A9K3CWY0"/>
<organism evidence="1 2">
    <name type="scientific">Kipferlia bialata</name>
    <dbReference type="NCBI Taxonomy" id="797122"/>
    <lineage>
        <taxon>Eukaryota</taxon>
        <taxon>Metamonada</taxon>
        <taxon>Carpediemonas-like organisms</taxon>
        <taxon>Kipferlia</taxon>
    </lineage>
</organism>
<keyword evidence="2" id="KW-1185">Reference proteome</keyword>
<reference evidence="1 2" key="1">
    <citation type="journal article" date="2018" name="PLoS ONE">
        <title>The draft genome of Kipferlia bialata reveals reductive genome evolution in fornicate parasites.</title>
        <authorList>
            <person name="Tanifuji G."/>
            <person name="Takabayashi S."/>
            <person name="Kume K."/>
            <person name="Takagi M."/>
            <person name="Nakayama T."/>
            <person name="Kamikawa R."/>
            <person name="Inagaki Y."/>
            <person name="Hashimoto T."/>
        </authorList>
    </citation>
    <scope>NUCLEOTIDE SEQUENCE [LARGE SCALE GENOMIC DNA]</scope>
    <source>
        <strain evidence="1">NY0173</strain>
    </source>
</reference>
<gene>
    <name evidence="1" type="ORF">KIPB_005386</name>
</gene>
<proteinExistence type="predicted"/>
<sequence length="208" mass="22439">MGCSWVSANGLTLGFCVDLKAAAKAVPALREVLVAAYKANYKTTTDYYRMRDGYSDSDSDSDDGYLKVTQAFDADGGVFTMTTEQLEEKAIKSVAGGGVLPKHHQVRFQLDPTDPHSVVTAILPTNTRDFGDENAGDSMCLKNKVFIRTSYVCPPDVSAPGGYSHTYGAGYTTERAFNLEGAMAARDKVKALLEKVGITPHFATFAEV</sequence>
<protein>
    <submittedName>
        <fullName evidence="1">Uncharacterized protein</fullName>
    </submittedName>
</protein>
<accession>A0A9K3CWY0</accession>
<evidence type="ECO:0000313" key="2">
    <source>
        <dbReference type="Proteomes" id="UP000265618"/>
    </source>
</evidence>
<evidence type="ECO:0000313" key="1">
    <source>
        <dbReference type="EMBL" id="GIQ83977.1"/>
    </source>
</evidence>
<name>A0A9K3CWY0_9EUKA</name>